<feature type="region of interest" description="Disordered" evidence="1">
    <location>
        <begin position="145"/>
        <end position="169"/>
    </location>
</feature>
<evidence type="ECO:0000313" key="3">
    <source>
        <dbReference type="Proteomes" id="UP001172102"/>
    </source>
</evidence>
<evidence type="ECO:0000256" key="1">
    <source>
        <dbReference type="SAM" id="MobiDB-lite"/>
    </source>
</evidence>
<proteinExistence type="predicted"/>
<gene>
    <name evidence="2" type="ORF">B0H67DRAFT_648855</name>
</gene>
<reference evidence="2" key="1">
    <citation type="submission" date="2023-06" db="EMBL/GenBank/DDBJ databases">
        <title>Genome-scale phylogeny and comparative genomics of the fungal order Sordariales.</title>
        <authorList>
            <consortium name="Lawrence Berkeley National Laboratory"/>
            <person name="Hensen N."/>
            <person name="Bonometti L."/>
            <person name="Westerberg I."/>
            <person name="Brannstrom I.O."/>
            <person name="Guillou S."/>
            <person name="Cros-Aarteil S."/>
            <person name="Calhoun S."/>
            <person name="Haridas S."/>
            <person name="Kuo A."/>
            <person name="Mondo S."/>
            <person name="Pangilinan J."/>
            <person name="Riley R."/>
            <person name="Labutti K."/>
            <person name="Andreopoulos B."/>
            <person name="Lipzen A."/>
            <person name="Chen C."/>
            <person name="Yanf M."/>
            <person name="Daum C."/>
            <person name="Ng V."/>
            <person name="Clum A."/>
            <person name="Steindorff A."/>
            <person name="Ohm R."/>
            <person name="Martin F."/>
            <person name="Silar P."/>
            <person name="Natvig D."/>
            <person name="Lalanne C."/>
            <person name="Gautier V."/>
            <person name="Ament-Velasquez S.L."/>
            <person name="Kruys A."/>
            <person name="Hutchinson M.I."/>
            <person name="Powell A.J."/>
            <person name="Barry K."/>
            <person name="Miller A.N."/>
            <person name="Grigoriev I.V."/>
            <person name="Debuchy R."/>
            <person name="Gladieux P."/>
            <person name="Thoren M.H."/>
            <person name="Johannesson H."/>
        </authorList>
    </citation>
    <scope>NUCLEOTIDE SEQUENCE</scope>
    <source>
        <strain evidence="2">SMH4607-1</strain>
    </source>
</reference>
<evidence type="ECO:0000313" key="2">
    <source>
        <dbReference type="EMBL" id="KAK0704416.1"/>
    </source>
</evidence>
<dbReference type="EMBL" id="JAUKUA010000007">
    <property type="protein sequence ID" value="KAK0704416.1"/>
    <property type="molecule type" value="Genomic_DNA"/>
</dbReference>
<sequence length="315" mass="35797">MSARTLDFSFKQAAQDAALAAYHKSKMESGNVPFPAICDPEAYLAWQARQIQKAKEREETDRAKEREDADRAYQAELRAHRQAEFYRQARAWAMSDVEPPAQFKRVTFDTSLVPQRPVTAANADYVEYSRVRRRQSAILRTMDVFGPDTESTGTSEDDPFAQPEAKPASQDEVQLAIRGKKPAANLRATPEALDNRYERAGNTGPDGRMAKRFCRSRENTSSPPADETLTMRRYDPGRLSMRSPADFDNYSRRPRIVDFNRDYHFAPLPIPPKPKNLLKARRPNPGESDDKVVVKKDSKPIKSHSLNYGAAMDWE</sequence>
<feature type="region of interest" description="Disordered" evidence="1">
    <location>
        <begin position="197"/>
        <end position="250"/>
    </location>
</feature>
<feature type="compositionally biased region" description="Basic and acidic residues" evidence="1">
    <location>
        <begin position="288"/>
        <end position="300"/>
    </location>
</feature>
<dbReference type="Proteomes" id="UP001172102">
    <property type="component" value="Unassembled WGS sequence"/>
</dbReference>
<comment type="caution">
    <text evidence="2">The sequence shown here is derived from an EMBL/GenBank/DDBJ whole genome shotgun (WGS) entry which is preliminary data.</text>
</comment>
<feature type="region of interest" description="Disordered" evidence="1">
    <location>
        <begin position="267"/>
        <end position="315"/>
    </location>
</feature>
<accession>A0AA39ZVD5</accession>
<dbReference type="AlphaFoldDB" id="A0AA39ZVD5"/>
<protein>
    <submittedName>
        <fullName evidence="2">Uncharacterized protein</fullName>
    </submittedName>
</protein>
<keyword evidence="3" id="KW-1185">Reference proteome</keyword>
<organism evidence="2 3">
    <name type="scientific">Lasiosphaeris hirsuta</name>
    <dbReference type="NCBI Taxonomy" id="260670"/>
    <lineage>
        <taxon>Eukaryota</taxon>
        <taxon>Fungi</taxon>
        <taxon>Dikarya</taxon>
        <taxon>Ascomycota</taxon>
        <taxon>Pezizomycotina</taxon>
        <taxon>Sordariomycetes</taxon>
        <taxon>Sordariomycetidae</taxon>
        <taxon>Sordariales</taxon>
        <taxon>Lasiosphaeriaceae</taxon>
        <taxon>Lasiosphaeris</taxon>
    </lineage>
</organism>
<name>A0AA39ZVD5_9PEZI</name>